<dbReference type="EMBL" id="QFOD01000026">
    <property type="protein sequence ID" value="PZP27905.1"/>
    <property type="molecule type" value="Genomic_DNA"/>
</dbReference>
<comment type="caution">
    <text evidence="2">The sequence shown here is derived from an EMBL/GenBank/DDBJ whole genome shotgun (WGS) entry which is preliminary data.</text>
</comment>
<reference evidence="2 3" key="1">
    <citation type="submission" date="2017-08" db="EMBL/GenBank/DDBJ databases">
        <title>Infants hospitalized years apart are colonized by the same room-sourced microbial strains.</title>
        <authorList>
            <person name="Brooks B."/>
            <person name="Olm M.R."/>
            <person name="Firek B.A."/>
            <person name="Baker R."/>
            <person name="Thomas B.C."/>
            <person name="Morowitz M.J."/>
            <person name="Banfield J.F."/>
        </authorList>
    </citation>
    <scope>NUCLEOTIDE SEQUENCE [LARGE SCALE GENOMIC DNA]</scope>
    <source>
        <strain evidence="2">S2_012_000_R2_81</strain>
    </source>
</reference>
<feature type="region of interest" description="Disordered" evidence="1">
    <location>
        <begin position="263"/>
        <end position="282"/>
    </location>
</feature>
<proteinExistence type="predicted"/>
<feature type="compositionally biased region" description="Basic and acidic residues" evidence="1">
    <location>
        <begin position="267"/>
        <end position="282"/>
    </location>
</feature>
<evidence type="ECO:0000313" key="3">
    <source>
        <dbReference type="Proteomes" id="UP000249633"/>
    </source>
</evidence>
<protein>
    <submittedName>
        <fullName evidence="2">Uncharacterized protein</fullName>
    </submittedName>
</protein>
<feature type="region of interest" description="Disordered" evidence="1">
    <location>
        <begin position="54"/>
        <end position="79"/>
    </location>
</feature>
<organism evidence="2 3">
    <name type="scientific">Roseateles depolymerans</name>
    <dbReference type="NCBI Taxonomy" id="76731"/>
    <lineage>
        <taxon>Bacteria</taxon>
        <taxon>Pseudomonadati</taxon>
        <taxon>Pseudomonadota</taxon>
        <taxon>Betaproteobacteria</taxon>
        <taxon>Burkholderiales</taxon>
        <taxon>Sphaerotilaceae</taxon>
        <taxon>Roseateles</taxon>
    </lineage>
</organism>
<name>A0A2W5D6Z6_9BURK</name>
<evidence type="ECO:0000313" key="2">
    <source>
        <dbReference type="EMBL" id="PZP27905.1"/>
    </source>
</evidence>
<dbReference type="AlphaFoldDB" id="A0A2W5D6Z6"/>
<sequence length="328" mass="35895">MALLMAAPPEAGAQVQNRRLVLEVELQRQGPVQSGAERGSQKLQQRWQLSALLQSDGTRHPYNPLDPQDQRRQLEQAQKATARMAPMSAAAPDARALQALQANAQALMTRCGQDSACLMREAAALNAPAVARGDPAVRARLQAYGQAAAACERQAAGRAREACQADARRQAGGGVDDTRDEELPTPYLVFNGVPACGLQMQGRIEERVDGSFGDVQGQVPYAETTRGEEARRDDTPCPTLQAVLDTRSGRVWTALSLVPQQVRGVHTRQEGGRQPQRSEGDQALRWHEAQAWLQQGLLRLSDQGRDEARFPLPGGQTEIRMRWSFRPA</sequence>
<accession>A0A2W5D6Z6</accession>
<evidence type="ECO:0000256" key="1">
    <source>
        <dbReference type="SAM" id="MobiDB-lite"/>
    </source>
</evidence>
<dbReference type="Proteomes" id="UP000249633">
    <property type="component" value="Unassembled WGS sequence"/>
</dbReference>
<gene>
    <name evidence="2" type="ORF">DI603_20640</name>
</gene>